<proteinExistence type="predicted"/>
<name>A0ABR2NIB9_9ROSI</name>
<organism evidence="1 2">
    <name type="scientific">Hibiscus sabdariffa</name>
    <name type="common">roselle</name>
    <dbReference type="NCBI Taxonomy" id="183260"/>
    <lineage>
        <taxon>Eukaryota</taxon>
        <taxon>Viridiplantae</taxon>
        <taxon>Streptophyta</taxon>
        <taxon>Embryophyta</taxon>
        <taxon>Tracheophyta</taxon>
        <taxon>Spermatophyta</taxon>
        <taxon>Magnoliopsida</taxon>
        <taxon>eudicotyledons</taxon>
        <taxon>Gunneridae</taxon>
        <taxon>Pentapetalae</taxon>
        <taxon>rosids</taxon>
        <taxon>malvids</taxon>
        <taxon>Malvales</taxon>
        <taxon>Malvaceae</taxon>
        <taxon>Malvoideae</taxon>
        <taxon>Hibiscus</taxon>
    </lineage>
</organism>
<keyword evidence="2" id="KW-1185">Reference proteome</keyword>
<evidence type="ECO:0000313" key="1">
    <source>
        <dbReference type="EMBL" id="KAK8975863.1"/>
    </source>
</evidence>
<dbReference type="EMBL" id="JBBPBN010000139">
    <property type="protein sequence ID" value="KAK8975863.1"/>
    <property type="molecule type" value="Genomic_DNA"/>
</dbReference>
<comment type="caution">
    <text evidence="1">The sequence shown here is derived from an EMBL/GenBank/DDBJ whole genome shotgun (WGS) entry which is preliminary data.</text>
</comment>
<accession>A0ABR2NIB9</accession>
<sequence>MIIQRACIQGQKTTEGMLLELLSWRVVSGKYDSENETEMSRRMLPMALGSFGLFLHTRRRRTRSKSVSVKMREFPATSIPWSVFFASLVWQIWKRRNSIIFTDTDTPNEVLFRYRKSWSQHFLSTAPATSRSSMLRVPEAVQWQPGPIEYCTINTDGVVHLQTSMGLAGGFVRNHASDWIIGFNKYVGLCHCFPC</sequence>
<reference evidence="1 2" key="1">
    <citation type="journal article" date="2024" name="G3 (Bethesda)">
        <title>Genome assembly of Hibiscus sabdariffa L. provides insights into metabolisms of medicinal natural products.</title>
        <authorList>
            <person name="Kim T."/>
        </authorList>
    </citation>
    <scope>NUCLEOTIDE SEQUENCE [LARGE SCALE GENOMIC DNA]</scope>
    <source>
        <strain evidence="1">TK-2024</strain>
        <tissue evidence="1">Old leaves</tissue>
    </source>
</reference>
<gene>
    <name evidence="1" type="ORF">V6N11_057700</name>
</gene>
<evidence type="ECO:0008006" key="3">
    <source>
        <dbReference type="Google" id="ProtNLM"/>
    </source>
</evidence>
<protein>
    <recommendedName>
        <fullName evidence="3">RNase H type-1 domain-containing protein</fullName>
    </recommendedName>
</protein>
<evidence type="ECO:0000313" key="2">
    <source>
        <dbReference type="Proteomes" id="UP001396334"/>
    </source>
</evidence>
<dbReference type="Proteomes" id="UP001396334">
    <property type="component" value="Unassembled WGS sequence"/>
</dbReference>